<organism evidence="4 5">
    <name type="scientific">Sphaerisporangium corydalis</name>
    <dbReference type="NCBI Taxonomy" id="1441875"/>
    <lineage>
        <taxon>Bacteria</taxon>
        <taxon>Bacillati</taxon>
        <taxon>Actinomycetota</taxon>
        <taxon>Actinomycetes</taxon>
        <taxon>Streptosporangiales</taxon>
        <taxon>Streptosporangiaceae</taxon>
        <taxon>Sphaerisporangium</taxon>
    </lineage>
</organism>
<evidence type="ECO:0000313" key="5">
    <source>
        <dbReference type="Proteomes" id="UP001595891"/>
    </source>
</evidence>
<evidence type="ECO:0000256" key="1">
    <source>
        <dbReference type="ARBA" id="ARBA00008383"/>
    </source>
</evidence>
<dbReference type="PANTHER" id="PTHR48228:SF6">
    <property type="entry name" value="L-CARNITINE COA-TRANSFERASE"/>
    <property type="match status" value="1"/>
</dbReference>
<dbReference type="Gene3D" id="3.30.1540.10">
    <property type="entry name" value="formyl-coa transferase, domain 3"/>
    <property type="match status" value="2"/>
</dbReference>
<proteinExistence type="inferred from homology"/>
<dbReference type="InterPro" id="IPR003673">
    <property type="entry name" value="CoA-Trfase_fam_III"/>
</dbReference>
<comment type="caution">
    <text evidence="4">The sequence shown here is derived from an EMBL/GenBank/DDBJ whole genome shotgun (WGS) entry which is preliminary data.</text>
</comment>
<gene>
    <name evidence="4" type="ORF">ACFO8L_04070</name>
</gene>
<accession>A0ABV9E9G2</accession>
<dbReference type="Gene3D" id="3.40.50.10540">
    <property type="entry name" value="Crotonobetainyl-coa:carnitine coa-transferase, domain 1"/>
    <property type="match status" value="2"/>
</dbReference>
<dbReference type="Pfam" id="PF02515">
    <property type="entry name" value="CoA_transf_3"/>
    <property type="match status" value="2"/>
</dbReference>
<reference evidence="5" key="1">
    <citation type="journal article" date="2019" name="Int. J. Syst. Evol. Microbiol.">
        <title>The Global Catalogue of Microorganisms (GCM) 10K type strain sequencing project: providing services to taxonomists for standard genome sequencing and annotation.</title>
        <authorList>
            <consortium name="The Broad Institute Genomics Platform"/>
            <consortium name="The Broad Institute Genome Sequencing Center for Infectious Disease"/>
            <person name="Wu L."/>
            <person name="Ma J."/>
        </authorList>
    </citation>
    <scope>NUCLEOTIDE SEQUENCE [LARGE SCALE GENOMIC DNA]</scope>
    <source>
        <strain evidence="5">CCUG 49560</strain>
    </source>
</reference>
<dbReference type="SUPFAM" id="SSF89796">
    <property type="entry name" value="CoA-transferase family III (CaiB/BaiF)"/>
    <property type="match status" value="2"/>
</dbReference>
<keyword evidence="5" id="KW-1185">Reference proteome</keyword>
<comment type="similarity">
    <text evidence="1">Belongs to the CoA-transferase III family.</text>
</comment>
<evidence type="ECO:0000256" key="3">
    <source>
        <dbReference type="SAM" id="MobiDB-lite"/>
    </source>
</evidence>
<dbReference type="EMBL" id="JBHSFN010000002">
    <property type="protein sequence ID" value="MFC4585232.1"/>
    <property type="molecule type" value="Genomic_DNA"/>
</dbReference>
<dbReference type="InterPro" id="IPR050509">
    <property type="entry name" value="CoA-transferase_III"/>
</dbReference>
<dbReference type="RefSeq" id="WP_262846643.1">
    <property type="nucleotide sequence ID" value="NZ_JANZYP010000049.1"/>
</dbReference>
<dbReference type="GO" id="GO:0016740">
    <property type="term" value="F:transferase activity"/>
    <property type="evidence" value="ECO:0007669"/>
    <property type="project" value="UniProtKB-KW"/>
</dbReference>
<dbReference type="InterPro" id="IPR023606">
    <property type="entry name" value="CoA-Trfase_III_dom_1_sf"/>
</dbReference>
<dbReference type="Proteomes" id="UP001595891">
    <property type="component" value="Unassembled WGS sequence"/>
</dbReference>
<dbReference type="PANTHER" id="PTHR48228">
    <property type="entry name" value="SUCCINYL-COA--D-CITRAMALATE COA-TRANSFERASE"/>
    <property type="match status" value="1"/>
</dbReference>
<feature type="region of interest" description="Disordered" evidence="3">
    <location>
        <begin position="375"/>
        <end position="415"/>
    </location>
</feature>
<protein>
    <submittedName>
        <fullName evidence="4">CaiB/BaiF CoA transferase family protein</fullName>
    </submittedName>
</protein>
<dbReference type="InterPro" id="IPR044855">
    <property type="entry name" value="CoA-Trfase_III_dom3_sf"/>
</dbReference>
<evidence type="ECO:0000256" key="2">
    <source>
        <dbReference type="ARBA" id="ARBA00022679"/>
    </source>
</evidence>
<name>A0ABV9E9G2_9ACTN</name>
<evidence type="ECO:0000313" key="4">
    <source>
        <dbReference type="EMBL" id="MFC4585232.1"/>
    </source>
</evidence>
<sequence length="825" mass="86439">MGTFSRVRPAPPLAGVRVLDLSDGRGEMCGRYLADLGADVVLAEPPGGAASRRREPLHQGRSLYFAARNAGKRGVTLDALPGLLGAADILVETGSADLDPAALLARHPALVVVSITDFGRTGPYRDWQGTEWVHLALGGVLSRSGIPGLGPLMPPGSPATESAAMQAAWAALLAYGNRLDTGRGDHVDVSIFEATVQVLDPGFGIGGSARGGRRPSDLPRGRPDARHLYPIFPCADGHVRLCVLSPRQWRGLRAWLGEPAEFAAPELESLGVRYAAAPRLHPLVTALFATRTRAELIEEGQRLGVPVAAVLTPAEVLSSVHFAARGAFTDAEVAPGLVGRIPSGYAELDGVRAGFRHRAPEAGEHTAEVLAAWSRPADPVAPDRPGPSGEPDEAPASGPPVASGTSGPLVASGGFTGAAGERRRPLLGLRVLDLGVIVLGAELGRLFADQGAEVIKVENAAFPDGSRQAPPGQDMTASFAWGHRNKLGFGVDLRSPDGVEIFKRLVAESDVVLSNFKPGTMESLGLGYEELAKVNPRVVVADSSALGATGPWSRRMGYGPLVRASTALTALWRYPEAEDGFSDAITIYPDHSAARVAAVAVLAALLDRRRTGRGRAVSVSQAETILTQMSDLFLHESLAPGTLAPVGNSGPGDAPRGVYACAGDDEWCAVTVRDDRDWSRLLDVIGRQDLRTGDLAHAPGRVARRDAVDAAVAGWTSARTSGEVMTLLQDAGVPAGAMRRVHELPEDPQLVARGLFRPFDQPQIPGGLLAENAPALSLGLADPGSAPAPMPGQHTREICRRVLGMTDAEVDRLLAAGTLEAHPGP</sequence>
<keyword evidence="2 4" id="KW-0808">Transferase</keyword>